<evidence type="ECO:0000313" key="2">
    <source>
        <dbReference type="Proteomes" id="UP000051487"/>
    </source>
</evidence>
<accession>A0AAN4PEU9</accession>
<organism evidence="1 2">
    <name type="scientific">Aspergillus lentulus</name>
    <dbReference type="NCBI Taxonomy" id="293939"/>
    <lineage>
        <taxon>Eukaryota</taxon>
        <taxon>Fungi</taxon>
        <taxon>Dikarya</taxon>
        <taxon>Ascomycota</taxon>
        <taxon>Pezizomycotina</taxon>
        <taxon>Eurotiomycetes</taxon>
        <taxon>Eurotiomycetidae</taxon>
        <taxon>Eurotiales</taxon>
        <taxon>Aspergillaceae</taxon>
        <taxon>Aspergillus</taxon>
        <taxon>Aspergillus subgen. Fumigati</taxon>
    </lineage>
</organism>
<reference evidence="1 2" key="1">
    <citation type="submission" date="2015-11" db="EMBL/GenBank/DDBJ databases">
        <title>Aspergillus lentulus strain IFM 54703T.</title>
        <authorList>
            <person name="Kusuya Y."/>
            <person name="Sakai K."/>
            <person name="Kamei K."/>
            <person name="Takahashi H."/>
            <person name="Yaguchi T."/>
        </authorList>
    </citation>
    <scope>NUCLEOTIDE SEQUENCE [LARGE SCALE GENOMIC DNA]</scope>
    <source>
        <strain evidence="1 2">IFM 54703</strain>
    </source>
</reference>
<evidence type="ECO:0000313" key="1">
    <source>
        <dbReference type="EMBL" id="GAQ05011.1"/>
    </source>
</evidence>
<gene>
    <name evidence="1" type="ORF">ALT_2332</name>
</gene>
<dbReference type="Proteomes" id="UP000051487">
    <property type="component" value="Unassembled WGS sequence"/>
</dbReference>
<sequence length="436" mass="49007">MHQRLHGTGGLMVTTFESSSSLILKFLNVAPAQVVEPMMYCMLAPTFFLILETRRTSPTLQNYEAVIKKRVFLDKEDCGIQEAHWRKQHDRDPEQLSWFYGLVPLPLDTFNVMNNSIYYMIKASVPYIAASSSARSMPQFPAVYGFNTVILDNTSPALLDLPSPDCLFSIKQNLTAGGSWSMSAVVDGTVARYNSSTSSYKDNDAFWTAAFNQSYNPTGLSTISLYNDCQMGMINGSDSLHSENPGPYCLIGFFKGDAYGLHIYSNATESTSLAFRMNAYKFDIQTKQVAFNSTTPYYADTLPLLATWLIRYSPARSQSQSPWLLPSLTSSVASMFWARIIYMDPTNNVYPEIDHTEEDRHPLLYGTYRSDGETGHKQPSLSSILPLALGATVTPVFQDRFQGPYWGDDVSRRENWSQLDGVIMRENTMRRTVQSA</sequence>
<dbReference type="AlphaFoldDB" id="A0AAN4PEU9"/>
<comment type="caution">
    <text evidence="1">The sequence shown here is derived from an EMBL/GenBank/DDBJ whole genome shotgun (WGS) entry which is preliminary data.</text>
</comment>
<name>A0AAN4PEU9_ASPLE</name>
<dbReference type="EMBL" id="BCLY01000004">
    <property type="protein sequence ID" value="GAQ05011.1"/>
    <property type="molecule type" value="Genomic_DNA"/>
</dbReference>
<proteinExistence type="predicted"/>
<protein>
    <submittedName>
        <fullName evidence="1">Uncharacterized protein</fullName>
    </submittedName>
</protein>